<accession>A0A9R1N7B5</accession>
<name>A0A9R1N7B5_WHEAT</name>
<organism evidence="1">
    <name type="scientific">Triticum aestivum</name>
    <name type="common">Wheat</name>
    <dbReference type="NCBI Taxonomy" id="4565"/>
    <lineage>
        <taxon>Eukaryota</taxon>
        <taxon>Viridiplantae</taxon>
        <taxon>Streptophyta</taxon>
        <taxon>Embryophyta</taxon>
        <taxon>Tracheophyta</taxon>
        <taxon>Spermatophyta</taxon>
        <taxon>Magnoliopsida</taxon>
        <taxon>Liliopsida</taxon>
        <taxon>Poales</taxon>
        <taxon>Poaceae</taxon>
        <taxon>BOP clade</taxon>
        <taxon>Pooideae</taxon>
        <taxon>Triticodae</taxon>
        <taxon>Triticeae</taxon>
        <taxon>Triticinae</taxon>
        <taxon>Triticum</taxon>
    </lineage>
</organism>
<gene>
    <name evidence="1" type="ORF">CFC21_104277</name>
</gene>
<reference evidence="1" key="1">
    <citation type="journal article" date="2017" name="Gigascience">
        <title>The first near-complete assembly of the hexaploid bread wheat genome, Triticum aestivum.</title>
        <authorList>
            <person name="Zimin A.V."/>
            <person name="Puiu D."/>
            <person name="Hall R."/>
            <person name="Kingan S."/>
            <person name="Clavijo B.J."/>
            <person name="Salzberg S.L."/>
        </authorList>
    </citation>
    <scope>NUCLEOTIDE SEQUENCE</scope>
    <source>
        <tissue evidence="1">Leaf</tissue>
    </source>
</reference>
<reference evidence="1" key="2">
    <citation type="submission" date="2020-03" db="EMBL/GenBank/DDBJ databases">
        <title>The second near-complete assembly of the hexaploid bread wheat (Triticum aestivum) genome.</title>
        <authorList>
            <person name="Zimin A.V."/>
            <person name="Puiu D."/>
            <person name="Shumante A."/>
            <person name="Alonge M."/>
            <person name="Salzberg S.L."/>
        </authorList>
    </citation>
    <scope>NUCLEOTIDE SEQUENCE</scope>
    <source>
        <tissue evidence="1">Leaf</tissue>
    </source>
</reference>
<proteinExistence type="predicted"/>
<comment type="caution">
    <text evidence="1">The sequence shown here is derived from an EMBL/GenBank/DDBJ whole genome shotgun (WGS) entry which is preliminary data.</text>
</comment>
<dbReference type="Proteomes" id="UP000815260">
    <property type="component" value="Chromosome 7B"/>
</dbReference>
<sequence length="14" mass="1793">MNRRPELCRNYQRG</sequence>
<dbReference type="EMBL" id="CM022230">
    <property type="protein sequence ID" value="KAF7103272.1"/>
    <property type="molecule type" value="Genomic_DNA"/>
</dbReference>
<evidence type="ECO:0000313" key="1">
    <source>
        <dbReference type="EMBL" id="KAF7103272.1"/>
    </source>
</evidence>
<feature type="non-terminal residue" evidence="1">
    <location>
        <position position="14"/>
    </location>
</feature>
<protein>
    <submittedName>
        <fullName evidence="1">Uncharacterized protein</fullName>
    </submittedName>
</protein>